<comment type="caution">
    <text evidence="1">The sequence shown here is derived from an EMBL/GenBank/DDBJ whole genome shotgun (WGS) entry which is preliminary data.</text>
</comment>
<dbReference type="AlphaFoldDB" id="A0AAV0XTV8"/>
<reference evidence="1 2" key="1">
    <citation type="submission" date="2023-01" db="EMBL/GenBank/DDBJ databases">
        <authorList>
            <person name="Whitehead M."/>
        </authorList>
    </citation>
    <scope>NUCLEOTIDE SEQUENCE [LARGE SCALE GENOMIC DNA]</scope>
</reference>
<dbReference type="Proteomes" id="UP001160148">
    <property type="component" value="Unassembled WGS sequence"/>
</dbReference>
<protein>
    <submittedName>
        <fullName evidence="1">Uncharacterized protein</fullName>
    </submittedName>
</protein>
<evidence type="ECO:0000313" key="2">
    <source>
        <dbReference type="Proteomes" id="UP001160148"/>
    </source>
</evidence>
<dbReference type="InterPro" id="IPR012340">
    <property type="entry name" value="NA-bd_OB-fold"/>
</dbReference>
<dbReference type="EMBL" id="CARXXK010001015">
    <property type="protein sequence ID" value="CAI6371828.1"/>
    <property type="molecule type" value="Genomic_DNA"/>
</dbReference>
<gene>
    <name evidence="1" type="ORF">MEUPH1_LOCUS25781</name>
</gene>
<name>A0AAV0XTV8_9HEMI</name>
<organism evidence="1 2">
    <name type="scientific">Macrosiphum euphorbiae</name>
    <name type="common">potato aphid</name>
    <dbReference type="NCBI Taxonomy" id="13131"/>
    <lineage>
        <taxon>Eukaryota</taxon>
        <taxon>Metazoa</taxon>
        <taxon>Ecdysozoa</taxon>
        <taxon>Arthropoda</taxon>
        <taxon>Hexapoda</taxon>
        <taxon>Insecta</taxon>
        <taxon>Pterygota</taxon>
        <taxon>Neoptera</taxon>
        <taxon>Paraneoptera</taxon>
        <taxon>Hemiptera</taxon>
        <taxon>Sternorrhyncha</taxon>
        <taxon>Aphidomorpha</taxon>
        <taxon>Aphidoidea</taxon>
        <taxon>Aphididae</taxon>
        <taxon>Macrosiphini</taxon>
        <taxon>Macrosiphum</taxon>
    </lineage>
</organism>
<sequence length="77" mass="8756">MLYEIADLKDVLNGSDWSITARVLNKSDVLPYKKGYGKSFTTLLFDQTSKIQAVAFGGNVDRYFSQLQENNVYNIKN</sequence>
<evidence type="ECO:0000313" key="1">
    <source>
        <dbReference type="EMBL" id="CAI6371828.1"/>
    </source>
</evidence>
<dbReference type="Gene3D" id="2.40.50.140">
    <property type="entry name" value="Nucleic acid-binding proteins"/>
    <property type="match status" value="1"/>
</dbReference>
<proteinExistence type="predicted"/>
<accession>A0AAV0XTV8</accession>
<dbReference type="SUPFAM" id="SSF50249">
    <property type="entry name" value="Nucleic acid-binding proteins"/>
    <property type="match status" value="1"/>
</dbReference>
<keyword evidence="2" id="KW-1185">Reference proteome</keyword>